<dbReference type="Proteomes" id="UP000076066">
    <property type="component" value="Chromosome"/>
</dbReference>
<dbReference type="InterPro" id="IPR011766">
    <property type="entry name" value="TPP_enzyme_TPP-bd"/>
</dbReference>
<dbReference type="KEGG" id="hjo:AY555_07950"/>
<dbReference type="STRING" id="1549855.AY555_07950"/>
<keyword evidence="1" id="KW-0560">Oxidoreductase</keyword>
<dbReference type="PANTHER" id="PTHR48084:SF3">
    <property type="entry name" value="SUBUNIT OF PYRUVATE:FLAVODOXIN OXIDOREDUCTASE"/>
    <property type="match status" value="1"/>
</dbReference>
<evidence type="ECO:0000259" key="2">
    <source>
        <dbReference type="PROSITE" id="PS51379"/>
    </source>
</evidence>
<dbReference type="CDD" id="cd02008">
    <property type="entry name" value="TPP_IOR_alpha"/>
    <property type="match status" value="1"/>
</dbReference>
<evidence type="ECO:0000313" key="4">
    <source>
        <dbReference type="Proteomes" id="UP000076066"/>
    </source>
</evidence>
<keyword evidence="4" id="KW-1185">Reference proteome</keyword>
<dbReference type="InterPro" id="IPR051457">
    <property type="entry name" value="2-oxoacid:Fd_oxidoreductase"/>
</dbReference>
<evidence type="ECO:0000313" key="3">
    <source>
        <dbReference type="EMBL" id="AMW35117.1"/>
    </source>
</evidence>
<dbReference type="InterPro" id="IPR002880">
    <property type="entry name" value="Pyrv_Fd/Flavodoxin_OxRdtase_N"/>
</dbReference>
<dbReference type="NCBIfam" id="NF009588">
    <property type="entry name" value="PRK13029.1"/>
    <property type="match status" value="1"/>
</dbReference>
<feature type="domain" description="4Fe-4S ferredoxin-type" evidence="2">
    <location>
        <begin position="637"/>
        <end position="669"/>
    </location>
</feature>
<reference evidence="3 4" key="1">
    <citation type="submission" date="2016-02" db="EMBL/GenBank/DDBJ databases">
        <title>Complete Genome of H5569, the type strain of the newly described species Haematospirillium jordaniae.</title>
        <authorList>
            <person name="Nicholson A.C."/>
            <person name="Humrighouse B.W."/>
            <person name="Loparov V."/>
            <person name="McQuiston J.R."/>
        </authorList>
    </citation>
    <scope>NUCLEOTIDE SEQUENCE [LARGE SCALE GENOMIC DNA]</scope>
    <source>
        <strain evidence="3 4">H5569</strain>
    </source>
</reference>
<dbReference type="SUPFAM" id="SSF53323">
    <property type="entry name" value="Pyruvate-ferredoxin oxidoreductase, PFOR, domain III"/>
    <property type="match status" value="1"/>
</dbReference>
<dbReference type="Pfam" id="PF01558">
    <property type="entry name" value="POR"/>
    <property type="match status" value="1"/>
</dbReference>
<dbReference type="InterPro" id="IPR017896">
    <property type="entry name" value="4Fe4S_Fe-S-bd"/>
</dbReference>
<dbReference type="SUPFAM" id="SSF52518">
    <property type="entry name" value="Thiamin diphosphate-binding fold (THDP-binding)"/>
    <property type="match status" value="2"/>
</dbReference>
<dbReference type="Gene3D" id="3.40.920.10">
    <property type="entry name" value="Pyruvate-ferredoxin oxidoreductase, PFOR, domain III"/>
    <property type="match status" value="1"/>
</dbReference>
<dbReference type="GO" id="GO:0030976">
    <property type="term" value="F:thiamine pyrophosphate binding"/>
    <property type="evidence" value="ECO:0007669"/>
    <property type="project" value="InterPro"/>
</dbReference>
<dbReference type="InterPro" id="IPR019752">
    <property type="entry name" value="Pyrv/ketoisovalerate_OxRed_cat"/>
</dbReference>
<dbReference type="RefSeq" id="WP_066135411.1">
    <property type="nucleotide sequence ID" value="NZ_CP014525.1"/>
</dbReference>
<proteinExistence type="predicted"/>
<dbReference type="InterPro" id="IPR029061">
    <property type="entry name" value="THDP-binding"/>
</dbReference>
<dbReference type="CDD" id="cd07034">
    <property type="entry name" value="TPP_PYR_PFOR_IOR-alpha_like"/>
    <property type="match status" value="1"/>
</dbReference>
<dbReference type="GO" id="GO:0045333">
    <property type="term" value="P:cellular respiration"/>
    <property type="evidence" value="ECO:0007669"/>
    <property type="project" value="UniProtKB-ARBA"/>
</dbReference>
<dbReference type="GeneID" id="53317088"/>
<protein>
    <submittedName>
        <fullName evidence="3">Pyruvate ferredoxin oxidoreductase</fullName>
    </submittedName>
</protein>
<dbReference type="GO" id="GO:0016625">
    <property type="term" value="F:oxidoreductase activity, acting on the aldehyde or oxo group of donors, iron-sulfur protein as acceptor"/>
    <property type="evidence" value="ECO:0007669"/>
    <property type="project" value="UniProtKB-ARBA"/>
</dbReference>
<name>A0A143DEH5_9PROT</name>
<dbReference type="Pfam" id="PF20169">
    <property type="entry name" value="DUF6537"/>
    <property type="match status" value="1"/>
</dbReference>
<evidence type="ECO:0000256" key="1">
    <source>
        <dbReference type="ARBA" id="ARBA00023002"/>
    </source>
</evidence>
<organism evidence="3 4">
    <name type="scientific">Haematospirillum jordaniae</name>
    <dbReference type="NCBI Taxonomy" id="1549855"/>
    <lineage>
        <taxon>Bacteria</taxon>
        <taxon>Pseudomonadati</taxon>
        <taxon>Pseudomonadota</taxon>
        <taxon>Alphaproteobacteria</taxon>
        <taxon>Rhodospirillales</taxon>
        <taxon>Novispirillaceae</taxon>
        <taxon>Haematospirillum</taxon>
    </lineage>
</organism>
<dbReference type="InterPro" id="IPR002869">
    <property type="entry name" value="Pyrv_flavodox_OxRed_cen"/>
</dbReference>
<sequence length="1166" mass="128131">MTYNPGPEVCAGGLDHEYTLEDRYNRTEGRVWLTGTQALVRLVLMQKRRDLQAGLQTEGFISGYRGSPLGGYDQALWQARNLLLASGIHFQPAVNEELAATAILGTQQVESSGEGRVKGVFSLWYGKGPGLDRSGDAIRIGSAYGSSPNGGVLLVVGDDHGAVSSSMPFQSEQTFASWNVPVLHPANIADYLEFGLYGWALSRFSGTWVGFKAISETVESACSVDINPHHLHIYRPDDFIAPPGGLHYRWPDMPGPGLEERQFAKKEAVLAFARANPALNRYLGNQDQAVFGIIATGKAFTDLKESLMRLGLGIDDLQQRGIRILCPGLTWPLEPESIRRFAHGLREILVVEEKHSFVEEQVKSILYGYRNAPLITGKTDGAGQNLLPSSGELRPSRIAPILVQRLGHHIPDLLEQLNGKLATIAPPPGSGQSPSEIRRIPYFCSGCPHSSSTLIPEGAKAFAGIGCHFMASWMDRNTGGLTQMGGEGANWVGQAPFSLRTHVFQNIGDGTFFHSGSLALRQAVAAGTTLTYKILFNDAVAMTGGQPHDGNLTVDQITRLVHAEGVRRIAVVTDDPDKYPRTLNFAPGVTIHHRRDINQVQRELATHRGVSVLVYDQMCAAEKRRKRKRGLLADPPRRLMINEAVCEGCGDCGVQSNCLSLQPVETPAGRKRQVDQSSCNKDFLCVDGFCPSFVSIRGAELRKPKGVDETPDLAARLANLPVPHRPSVLEKPWEILVTGVGGTGVVTIGALLCMAAHLEGKGASVLDFMGFAQKGGSVLSHVRIASIPDALNQARIDREQADVLLACDMVVATSPDSLGTLRPGYSQVICNTLEIQTGSFTRDPDFSVQGDRLLSILEACVGAGYVQRLNAGQLATALTGDSIMANIFLLGFAVQKGLVPVSLEALDRAIMLNGVAIDANRRALAWGRLAAIDPDYVQSVANRGRKPQQDTDDLDTVIANATRHLTDWQNEKWAEEYCSFVEQVEKQEAQISDKRELTLATARNLAKLMSYKDEYEVARLYTDHTFRERLRQTFGDSARVSVHLAPPLLAWLNRPGSKPRKYEFGPWIFAVFNILARLKMLRGSWLDPFGYTKERRTERALISEYRHHIREVCTSLHPDALHLAVEIASVPERIRGFGHIKEKSIEKAREQWRSLIWKIRETGKGR</sequence>
<dbReference type="EMBL" id="CP014525">
    <property type="protein sequence ID" value="AMW35117.1"/>
    <property type="molecule type" value="Genomic_DNA"/>
</dbReference>
<dbReference type="PROSITE" id="PS51379">
    <property type="entry name" value="4FE4S_FER_2"/>
    <property type="match status" value="1"/>
</dbReference>
<dbReference type="OrthoDB" id="9803617at2"/>
<gene>
    <name evidence="3" type="ORF">AY555_07950</name>
</gene>
<dbReference type="InterPro" id="IPR046667">
    <property type="entry name" value="DUF6537"/>
</dbReference>
<dbReference type="AlphaFoldDB" id="A0A143DEH5"/>
<dbReference type="GO" id="GO:0044281">
    <property type="term" value="P:small molecule metabolic process"/>
    <property type="evidence" value="ECO:0007669"/>
    <property type="project" value="UniProtKB-ARBA"/>
</dbReference>
<dbReference type="Gene3D" id="3.40.50.970">
    <property type="match status" value="1"/>
</dbReference>
<dbReference type="Pfam" id="PF02775">
    <property type="entry name" value="TPP_enzyme_C"/>
    <property type="match status" value="1"/>
</dbReference>
<keyword evidence="3" id="KW-0670">Pyruvate</keyword>
<dbReference type="PANTHER" id="PTHR48084">
    <property type="entry name" value="2-OXOGLUTARATE OXIDOREDUCTASE SUBUNIT KORB-RELATED"/>
    <property type="match status" value="1"/>
</dbReference>
<accession>A0A143DEH5</accession>
<dbReference type="NCBIfam" id="NF009589">
    <property type="entry name" value="PRK13030.1"/>
    <property type="match status" value="1"/>
</dbReference>